<feature type="transmembrane region" description="Helical" evidence="8">
    <location>
        <begin position="269"/>
        <end position="294"/>
    </location>
</feature>
<feature type="transmembrane region" description="Helical" evidence="8">
    <location>
        <begin position="36"/>
        <end position="57"/>
    </location>
</feature>
<sequence length="377" mass="42435">MEKAKISVIQLFAMMFLFEMGTAVVLSYGIEAKKDAWLAILLGMGGGMVLFSVYYFLFRQYPNLPLTGVARKIFGKYLGWMIGLLYILLFLYIAARNVREISDLLVSSTMTETPLLAIALLFVLVICYVLYLGIEVLARTAEVFIVILFLFGLTGNFLVFASANMDFHNLQPFLENGWKPIVTTTFPKIIVFPFGEMIVFTMLLPYLNQSGLVKKVWLSALISSGLVLSWTTSLNITVLGIEAVEKSTFPLLSTIGKINLLDFIQRLDVLVVFTMLITVFFKTSIYLYGAVIGMVDLFKLKNHQQILLPTGIILIFFSMMIASDFSELTEEGSVFEYYLAIPLLAIVPLLMLLITVVRNHFKKKTKDEKIKSESDAT</sequence>
<evidence type="ECO:0000313" key="9">
    <source>
        <dbReference type="EMBL" id="MBZ5752375.1"/>
    </source>
</evidence>
<evidence type="ECO:0000256" key="5">
    <source>
        <dbReference type="ARBA" id="ARBA00022692"/>
    </source>
</evidence>
<feature type="transmembrane region" description="Helical" evidence="8">
    <location>
        <begin position="12"/>
        <end position="30"/>
    </location>
</feature>
<evidence type="ECO:0000256" key="2">
    <source>
        <dbReference type="ARBA" id="ARBA00007998"/>
    </source>
</evidence>
<feature type="transmembrane region" description="Helical" evidence="8">
    <location>
        <begin position="77"/>
        <end position="95"/>
    </location>
</feature>
<keyword evidence="3" id="KW-0813">Transport</keyword>
<keyword evidence="5 8" id="KW-0812">Transmembrane</keyword>
<keyword evidence="6 8" id="KW-1133">Transmembrane helix</keyword>
<organism evidence="9 10">
    <name type="scientific">Metabacillus rhizolycopersici</name>
    <dbReference type="NCBI Taxonomy" id="2875709"/>
    <lineage>
        <taxon>Bacteria</taxon>
        <taxon>Bacillati</taxon>
        <taxon>Bacillota</taxon>
        <taxon>Bacilli</taxon>
        <taxon>Bacillales</taxon>
        <taxon>Bacillaceae</taxon>
        <taxon>Metabacillus</taxon>
    </lineage>
</organism>
<feature type="transmembrane region" description="Helical" evidence="8">
    <location>
        <begin position="337"/>
        <end position="357"/>
    </location>
</feature>
<evidence type="ECO:0000256" key="4">
    <source>
        <dbReference type="ARBA" id="ARBA00022544"/>
    </source>
</evidence>
<keyword evidence="7 8" id="KW-0472">Membrane</keyword>
<dbReference type="Pfam" id="PF03845">
    <property type="entry name" value="Spore_permease"/>
    <property type="match status" value="1"/>
</dbReference>
<keyword evidence="4" id="KW-0309">Germination</keyword>
<dbReference type="NCBIfam" id="TIGR00912">
    <property type="entry name" value="2A0309"/>
    <property type="match status" value="1"/>
</dbReference>
<proteinExistence type="inferred from homology"/>
<evidence type="ECO:0000256" key="3">
    <source>
        <dbReference type="ARBA" id="ARBA00022448"/>
    </source>
</evidence>
<evidence type="ECO:0000256" key="7">
    <source>
        <dbReference type="ARBA" id="ARBA00023136"/>
    </source>
</evidence>
<evidence type="ECO:0000256" key="6">
    <source>
        <dbReference type="ARBA" id="ARBA00022989"/>
    </source>
</evidence>
<comment type="similarity">
    <text evidence="2">Belongs to the amino acid-polyamine-organocation (APC) superfamily. Spore germination protein (SGP) (TC 2.A.3.9) family.</text>
</comment>
<comment type="caution">
    <text evidence="9">The sequence shown here is derived from an EMBL/GenBank/DDBJ whole genome shotgun (WGS) entry which is preliminary data.</text>
</comment>
<reference evidence="9" key="1">
    <citation type="submission" date="2024-05" db="EMBL/GenBank/DDBJ databases">
        <title>Metabacillus sp. nov., isolated from the rhizosphere soil of tomato plants.</title>
        <authorList>
            <person name="Ma R."/>
        </authorList>
    </citation>
    <scope>NUCLEOTIDE SEQUENCE</scope>
    <source>
        <strain evidence="9">DBTR6</strain>
    </source>
</reference>
<dbReference type="PANTHER" id="PTHR34975">
    <property type="entry name" value="SPORE GERMINATION PROTEIN A2"/>
    <property type="match status" value="1"/>
</dbReference>
<evidence type="ECO:0000313" key="10">
    <source>
        <dbReference type="Proteomes" id="UP001165287"/>
    </source>
</evidence>
<evidence type="ECO:0000256" key="1">
    <source>
        <dbReference type="ARBA" id="ARBA00004141"/>
    </source>
</evidence>
<dbReference type="RefSeq" id="WP_224140832.1">
    <property type="nucleotide sequence ID" value="NZ_JAIQUM010000054.1"/>
</dbReference>
<evidence type="ECO:0000256" key="8">
    <source>
        <dbReference type="SAM" id="Phobius"/>
    </source>
</evidence>
<accession>A0ABS7UVP4</accession>
<feature type="transmembrane region" description="Helical" evidence="8">
    <location>
        <begin position="306"/>
        <end position="325"/>
    </location>
</feature>
<feature type="transmembrane region" description="Helical" evidence="8">
    <location>
        <begin position="115"/>
        <end position="134"/>
    </location>
</feature>
<protein>
    <submittedName>
        <fullName evidence="9">Spore germination protein</fullName>
    </submittedName>
</protein>
<keyword evidence="10" id="KW-1185">Reference proteome</keyword>
<feature type="transmembrane region" description="Helical" evidence="8">
    <location>
        <begin position="185"/>
        <end position="204"/>
    </location>
</feature>
<feature type="transmembrane region" description="Helical" evidence="8">
    <location>
        <begin position="216"/>
        <end position="241"/>
    </location>
</feature>
<comment type="subcellular location">
    <subcellularLocation>
        <location evidence="1">Membrane</location>
        <topology evidence="1">Multi-pass membrane protein</topology>
    </subcellularLocation>
</comment>
<dbReference type="InterPro" id="IPR004761">
    <property type="entry name" value="Spore_GerAB"/>
</dbReference>
<gene>
    <name evidence="9" type="ORF">K9V48_19490</name>
</gene>
<feature type="transmembrane region" description="Helical" evidence="8">
    <location>
        <begin position="143"/>
        <end position="165"/>
    </location>
</feature>
<dbReference type="Proteomes" id="UP001165287">
    <property type="component" value="Unassembled WGS sequence"/>
</dbReference>
<name>A0ABS7UVP4_9BACI</name>
<dbReference type="PANTHER" id="PTHR34975:SF2">
    <property type="entry name" value="SPORE GERMINATION PROTEIN A2"/>
    <property type="match status" value="1"/>
</dbReference>
<dbReference type="EMBL" id="JAIQUM010000054">
    <property type="protein sequence ID" value="MBZ5752375.1"/>
    <property type="molecule type" value="Genomic_DNA"/>
</dbReference>